<gene>
    <name evidence="1" type="ORF">P104_00480</name>
</gene>
<organism evidence="1 2">
    <name type="scientific">Erwinia phage phiEa104</name>
    <dbReference type="NCBI Taxonomy" id="925986"/>
    <lineage>
        <taxon>Viruses</taxon>
        <taxon>Duplodnaviria</taxon>
        <taxon>Heunggongvirae</taxon>
        <taxon>Uroviricota</taxon>
        <taxon>Caudoviricetes</taxon>
        <taxon>Andersonviridae</taxon>
        <taxon>Ounavirinae</taxon>
        <taxon>Kolesnikvirus</taxon>
        <taxon>Kolesnikvirus Ea214</taxon>
    </lineage>
</organism>
<evidence type="ECO:0000313" key="2">
    <source>
        <dbReference type="Proteomes" id="UP000006893"/>
    </source>
</evidence>
<accession>E5AFX9</accession>
<sequence>MALTTFAKNLMLSALPSQMKVALHSSDPSPDPTANMVTSKMAIVFGTPQNGLVASQDSVIFQIPANSTISHFTIWDSSDRLVLNGELNTPEFYVQAGVYTLNAISIDLNT</sequence>
<dbReference type="EMBL" id="FQ482083">
    <property type="protein sequence ID" value="CBX44391.1"/>
    <property type="molecule type" value="Genomic_DNA"/>
</dbReference>
<dbReference type="GeneID" id="10351113"/>
<proteinExistence type="predicted"/>
<name>E5AFX9_9CAUD</name>
<evidence type="ECO:0000313" key="1">
    <source>
        <dbReference type="EMBL" id="CBX44391.1"/>
    </source>
</evidence>
<dbReference type="KEGG" id="vg:10351113"/>
<protein>
    <submittedName>
        <fullName evidence="1">Uncharacterized protein</fullName>
    </submittedName>
</protein>
<dbReference type="RefSeq" id="YP_004327023.1">
    <property type="nucleotide sequence ID" value="NC_015292.1"/>
</dbReference>
<reference evidence="2" key="1">
    <citation type="journal article" date="2011" name="J. Bacteriol.">
        <title>Complete genome sequences of three Erwinia amylovora phages isolated in north america and a bacteriophage induced from an Erwinia tasmaniensis strain.</title>
        <authorList>
            <person name="Muller I."/>
            <person name="Kube M."/>
            <person name="Reinhardt R."/>
            <person name="Jelkmann W."/>
            <person name="Geider K."/>
        </authorList>
    </citation>
    <scope>NUCLEOTIDE SEQUENCE [LARGE SCALE GENOMIC DNA]</scope>
</reference>
<dbReference type="Proteomes" id="UP000006893">
    <property type="component" value="Segment"/>
</dbReference>